<proteinExistence type="predicted"/>
<evidence type="ECO:0008006" key="3">
    <source>
        <dbReference type="Google" id="ProtNLM"/>
    </source>
</evidence>
<dbReference type="SUPFAM" id="SSF63446">
    <property type="entry name" value="Type I dockerin domain"/>
    <property type="match status" value="1"/>
</dbReference>
<organism evidence="1 2">
    <name type="scientific">Candidatus Roizmanbacteria bacterium RIFCSPHIGHO2_02_FULL_37_24</name>
    <dbReference type="NCBI Taxonomy" id="1802037"/>
    <lineage>
        <taxon>Bacteria</taxon>
        <taxon>Candidatus Roizmaniibacteriota</taxon>
    </lineage>
</organism>
<dbReference type="GO" id="GO:0000272">
    <property type="term" value="P:polysaccharide catabolic process"/>
    <property type="evidence" value="ECO:0007669"/>
    <property type="project" value="InterPro"/>
</dbReference>
<dbReference type="InterPro" id="IPR002105">
    <property type="entry name" value="Dockerin_1_rpt"/>
</dbReference>
<protein>
    <recommendedName>
        <fullName evidence="3">Dockerin domain-containing protein</fullName>
    </recommendedName>
</protein>
<dbReference type="Proteomes" id="UP000177159">
    <property type="component" value="Unassembled WGS sequence"/>
</dbReference>
<gene>
    <name evidence="1" type="ORF">A3C24_02340</name>
</gene>
<comment type="caution">
    <text evidence="1">The sequence shown here is derived from an EMBL/GenBank/DDBJ whole genome shotgun (WGS) entry which is preliminary data.</text>
</comment>
<sequence>MLIFIILVLVAGVSFLRSGNFLSTNPRAQNQENITSNTFSLPQCPLRINIHVKEATEDGEEILLQMSDVREDDVQWGFVDALHTSTGDRKAISFNHDTYVQYSMYASELSFVPFPEVDEVYEEGSNTFVRFLYNQNNFDILRKEVIRCNSTESEQWLCKPDLQENLDTISGITLKCNMDLDLGWVVLRKSETVQNTSSFSKNRKAVFKTCDLNDDSACNTIDLLIVLESYGKRGSDTSVADLNNDSRVDALDYTIVFDQVVN</sequence>
<dbReference type="EMBL" id="MFZM01000005">
    <property type="protein sequence ID" value="OGK24606.1"/>
    <property type="molecule type" value="Genomic_DNA"/>
</dbReference>
<dbReference type="InterPro" id="IPR036439">
    <property type="entry name" value="Dockerin_dom_sf"/>
</dbReference>
<evidence type="ECO:0000313" key="1">
    <source>
        <dbReference type="EMBL" id="OGK24606.1"/>
    </source>
</evidence>
<name>A0A1F7H179_9BACT</name>
<reference evidence="1 2" key="1">
    <citation type="journal article" date="2016" name="Nat. Commun.">
        <title>Thousands of microbial genomes shed light on interconnected biogeochemical processes in an aquifer system.</title>
        <authorList>
            <person name="Anantharaman K."/>
            <person name="Brown C.T."/>
            <person name="Hug L.A."/>
            <person name="Sharon I."/>
            <person name="Castelle C.J."/>
            <person name="Probst A.J."/>
            <person name="Thomas B.C."/>
            <person name="Singh A."/>
            <person name="Wilkins M.J."/>
            <person name="Karaoz U."/>
            <person name="Brodie E.L."/>
            <person name="Williams K.H."/>
            <person name="Hubbard S.S."/>
            <person name="Banfield J.F."/>
        </authorList>
    </citation>
    <scope>NUCLEOTIDE SEQUENCE [LARGE SCALE GENOMIC DNA]</scope>
</reference>
<dbReference type="Gene3D" id="1.10.1330.10">
    <property type="entry name" value="Dockerin domain"/>
    <property type="match status" value="1"/>
</dbReference>
<evidence type="ECO:0000313" key="2">
    <source>
        <dbReference type="Proteomes" id="UP000177159"/>
    </source>
</evidence>
<dbReference type="GO" id="GO:0004553">
    <property type="term" value="F:hydrolase activity, hydrolyzing O-glycosyl compounds"/>
    <property type="evidence" value="ECO:0007669"/>
    <property type="project" value="InterPro"/>
</dbReference>
<dbReference type="Pfam" id="PF00404">
    <property type="entry name" value="Dockerin_1"/>
    <property type="match status" value="1"/>
</dbReference>
<accession>A0A1F7H179</accession>
<dbReference type="AlphaFoldDB" id="A0A1F7H179"/>